<name>A0ABS9TH39_9PSEU</name>
<dbReference type="RefSeq" id="WP_241038414.1">
    <property type="nucleotide sequence ID" value="NZ_BAAAJF010000012.1"/>
</dbReference>
<proteinExistence type="predicted"/>
<dbReference type="PANTHER" id="PTHR35525">
    <property type="entry name" value="BLL6575 PROTEIN"/>
    <property type="match status" value="1"/>
</dbReference>
<gene>
    <name evidence="3" type="ORF">MMF94_19350</name>
</gene>
<dbReference type="PANTHER" id="PTHR35525:SF3">
    <property type="entry name" value="BLL6575 PROTEIN"/>
    <property type="match status" value="1"/>
</dbReference>
<comment type="caution">
    <text evidence="3">The sequence shown here is derived from an EMBL/GenBank/DDBJ whole genome shotgun (WGS) entry which is preliminary data.</text>
</comment>
<dbReference type="InterPro" id="IPR021005">
    <property type="entry name" value="Znf_CGNR"/>
</dbReference>
<dbReference type="SUPFAM" id="SSF160904">
    <property type="entry name" value="Jann2411-like"/>
    <property type="match status" value="1"/>
</dbReference>
<dbReference type="Pfam" id="PF07336">
    <property type="entry name" value="ABATE"/>
    <property type="match status" value="1"/>
</dbReference>
<evidence type="ECO:0000256" key="1">
    <source>
        <dbReference type="SAM" id="MobiDB-lite"/>
    </source>
</evidence>
<dbReference type="Gene3D" id="1.10.3300.10">
    <property type="entry name" value="Jann2411-like domain"/>
    <property type="match status" value="1"/>
</dbReference>
<feature type="domain" description="Zinc finger CGNR" evidence="2">
    <location>
        <begin position="129"/>
        <end position="172"/>
    </location>
</feature>
<reference evidence="3 4" key="1">
    <citation type="submission" date="2022-03" db="EMBL/GenBank/DDBJ databases">
        <title>Pseudonocardia alaer sp. nov., a novel actinomycete isolated from reed forest soil.</title>
        <authorList>
            <person name="Wang L."/>
        </authorList>
    </citation>
    <scope>NUCLEOTIDE SEQUENCE [LARGE SCALE GENOMIC DNA]</scope>
    <source>
        <strain evidence="3 4">Y-16303</strain>
    </source>
</reference>
<evidence type="ECO:0000259" key="2">
    <source>
        <dbReference type="Pfam" id="PF11706"/>
    </source>
</evidence>
<dbReference type="EMBL" id="JAKXMK010000016">
    <property type="protein sequence ID" value="MCH6167850.1"/>
    <property type="molecule type" value="Genomic_DNA"/>
</dbReference>
<organism evidence="3 4">
    <name type="scientific">Pseudonocardia alaniniphila</name>
    <dbReference type="NCBI Taxonomy" id="75291"/>
    <lineage>
        <taxon>Bacteria</taxon>
        <taxon>Bacillati</taxon>
        <taxon>Actinomycetota</taxon>
        <taxon>Actinomycetes</taxon>
        <taxon>Pseudonocardiales</taxon>
        <taxon>Pseudonocardiaceae</taxon>
        <taxon>Pseudonocardia</taxon>
    </lineage>
</organism>
<dbReference type="Proteomes" id="UP001299970">
    <property type="component" value="Unassembled WGS sequence"/>
</dbReference>
<protein>
    <submittedName>
        <fullName evidence="3">CGNR zinc finger domain-containing protein</fullName>
    </submittedName>
</protein>
<dbReference type="Pfam" id="PF11706">
    <property type="entry name" value="zf-CGNR"/>
    <property type="match status" value="1"/>
</dbReference>
<dbReference type="InterPro" id="IPR010852">
    <property type="entry name" value="ABATE"/>
</dbReference>
<accession>A0ABS9TH39</accession>
<sequence>MHVFVSGRVSLDLAGTLKWRRHQPEELLAHGRDVAEWVVEAGLLTHPPEVDEAGLREIRRLRELVYAATRTEPERHVEAAELQALADPPPVRSVLAATGVLERQGDLTAVLSTVARDAVELIGSPELDRVRECGRPECTRLFVDDSRGKPRRWCGMTECGNRMKAAEYRRRQRGRRAEGSAAGE</sequence>
<evidence type="ECO:0000313" key="4">
    <source>
        <dbReference type="Proteomes" id="UP001299970"/>
    </source>
</evidence>
<feature type="region of interest" description="Disordered" evidence="1">
    <location>
        <begin position="165"/>
        <end position="184"/>
    </location>
</feature>
<evidence type="ECO:0000313" key="3">
    <source>
        <dbReference type="EMBL" id="MCH6167850.1"/>
    </source>
</evidence>
<keyword evidence="4" id="KW-1185">Reference proteome</keyword>
<dbReference type="InterPro" id="IPR023286">
    <property type="entry name" value="ABATE_dom_sf"/>
</dbReference>